<keyword evidence="1" id="KW-0472">Membrane</keyword>
<reference evidence="2" key="1">
    <citation type="submission" date="2023-06" db="EMBL/GenBank/DDBJ databases">
        <authorList>
            <person name="Delattre M."/>
        </authorList>
    </citation>
    <scope>NUCLEOTIDE SEQUENCE</scope>
    <source>
        <strain evidence="2">AF72</strain>
    </source>
</reference>
<dbReference type="PANTHER" id="PTHR45830:SF15">
    <property type="entry name" value="SERPENTINE RECEPTOR, CLASS I"/>
    <property type="match status" value="1"/>
</dbReference>
<dbReference type="AlphaFoldDB" id="A0AA36G1V9"/>
<feature type="transmembrane region" description="Helical" evidence="1">
    <location>
        <begin position="100"/>
        <end position="127"/>
    </location>
</feature>
<protein>
    <submittedName>
        <fullName evidence="2">Uncharacterized protein</fullName>
    </submittedName>
</protein>
<dbReference type="InterPro" id="IPR019422">
    <property type="entry name" value="7TM_GPCR_serpentine_rcpt_Srh"/>
</dbReference>
<dbReference type="Pfam" id="PF10318">
    <property type="entry name" value="7TM_GPCR_Srh"/>
    <property type="match status" value="3"/>
</dbReference>
<evidence type="ECO:0000256" key="1">
    <source>
        <dbReference type="SAM" id="Phobius"/>
    </source>
</evidence>
<dbReference type="PANTHER" id="PTHR45830">
    <property type="entry name" value="SERPENTINE RECEPTOR, CLASS I"/>
    <property type="match status" value="1"/>
</dbReference>
<evidence type="ECO:0000313" key="2">
    <source>
        <dbReference type="EMBL" id="CAJ0575595.1"/>
    </source>
</evidence>
<feature type="transmembrane region" description="Helical" evidence="1">
    <location>
        <begin position="280"/>
        <end position="300"/>
    </location>
</feature>
<evidence type="ECO:0000313" key="3">
    <source>
        <dbReference type="Proteomes" id="UP001177023"/>
    </source>
</evidence>
<feature type="transmembrane region" description="Helical" evidence="1">
    <location>
        <begin position="234"/>
        <end position="259"/>
    </location>
</feature>
<dbReference type="EMBL" id="CATQJA010002640">
    <property type="protein sequence ID" value="CAJ0575595.1"/>
    <property type="molecule type" value="Genomic_DNA"/>
</dbReference>
<feature type="transmembrane region" description="Helical" evidence="1">
    <location>
        <begin position="147"/>
        <end position="175"/>
    </location>
</feature>
<feature type="transmembrane region" description="Helical" evidence="1">
    <location>
        <begin position="345"/>
        <end position="368"/>
    </location>
</feature>
<comment type="caution">
    <text evidence="2">The sequence shown here is derived from an EMBL/GenBank/DDBJ whole genome shotgun (WGS) entry which is preliminary data.</text>
</comment>
<keyword evidence="3" id="KW-1185">Reference proteome</keyword>
<organism evidence="2 3">
    <name type="scientific">Mesorhabditis spiculigera</name>
    <dbReference type="NCBI Taxonomy" id="96644"/>
    <lineage>
        <taxon>Eukaryota</taxon>
        <taxon>Metazoa</taxon>
        <taxon>Ecdysozoa</taxon>
        <taxon>Nematoda</taxon>
        <taxon>Chromadorea</taxon>
        <taxon>Rhabditida</taxon>
        <taxon>Rhabditina</taxon>
        <taxon>Rhabditomorpha</taxon>
        <taxon>Rhabditoidea</taxon>
        <taxon>Rhabditidae</taxon>
        <taxon>Mesorhabditinae</taxon>
        <taxon>Mesorhabditis</taxon>
    </lineage>
</organism>
<gene>
    <name evidence="2" type="ORF">MSPICULIGERA_LOCUS13904</name>
</gene>
<feature type="transmembrane region" description="Helical" evidence="1">
    <location>
        <begin position="414"/>
        <end position="444"/>
    </location>
</feature>
<feature type="transmembrane region" description="Helical" evidence="1">
    <location>
        <begin position="456"/>
        <end position="480"/>
    </location>
</feature>
<accession>A0AA36G1V9</accession>
<keyword evidence="1" id="KW-1133">Transmembrane helix</keyword>
<keyword evidence="1" id="KW-0812">Transmembrane</keyword>
<feature type="non-terminal residue" evidence="2">
    <location>
        <position position="1"/>
    </location>
</feature>
<proteinExistence type="predicted"/>
<sequence length="496" mass="56643">MTVIGIAACFIYRHRQILTAGQWLRVSPWLWLIFLLFEYLLWVGGLSAVIYPAVFTQDLAGPRMQLLLRIYPNWRFLLDVPDLWLMDGSAKMAFLPFTSLFGFVFVAMLASANFVAGAGVLIVHSVYLLKHGLGHMSQATRQMHQKLIVNMFLQIGGTVLLMSMVAGVSFCFIYRHRQVLPVGHWASMTVLTQNKSGTSMQRILESHPNHRFLLEVPELWVLDSTVEYPFSPMAAFFSAATFMCTNVLTGGVCLIAHSFHLLNSRFDHMSAATRKMQKQLITNMLLQLCIPFMSLTFPWWIGGIIIGFDIEVPQVVVGIAFCFIYRHRQVLPLGHWARLPPWIWLLVVLIEYIFCTGFVCAVICMGSYTEDLTGSAMQRIVEEYPDWKFLQNLSNLWIIDRPPDFASFPVFGEYAYFVSIVATNIFIVMVFVPFLTLTIPWLMVGIMVAKKYAPPLALTQVIILINGCHAIFSSFQIVYLTKPYRQFVIMLFKPRR</sequence>
<feature type="transmembrane region" description="Helical" evidence="1">
    <location>
        <begin position="29"/>
        <end position="55"/>
    </location>
</feature>
<name>A0AA36G1V9_9BILA</name>
<dbReference type="Proteomes" id="UP001177023">
    <property type="component" value="Unassembled WGS sequence"/>
</dbReference>